<dbReference type="EMBL" id="CM041552">
    <property type="protein sequence ID" value="KAI3354660.1"/>
    <property type="molecule type" value="Genomic_DNA"/>
</dbReference>
<evidence type="ECO:0000313" key="2">
    <source>
        <dbReference type="Proteomes" id="UP000831701"/>
    </source>
</evidence>
<accession>A0ACB8VGZ6</accession>
<evidence type="ECO:0000313" key="1">
    <source>
        <dbReference type="EMBL" id="KAI3354660.1"/>
    </source>
</evidence>
<comment type="caution">
    <text evidence="1">The sequence shown here is derived from an EMBL/GenBank/DDBJ whole genome shotgun (WGS) entry which is preliminary data.</text>
</comment>
<protein>
    <submittedName>
        <fullName evidence="1">Uncharacterized protein</fullName>
    </submittedName>
</protein>
<dbReference type="Proteomes" id="UP000831701">
    <property type="component" value="Chromosome 22"/>
</dbReference>
<reference evidence="1" key="1">
    <citation type="submission" date="2022-04" db="EMBL/GenBank/DDBJ databases">
        <title>Jade perch genome.</title>
        <authorList>
            <person name="Chao B."/>
        </authorList>
    </citation>
    <scope>NUCLEOTIDE SEQUENCE</scope>
    <source>
        <strain evidence="1">CB-2022</strain>
    </source>
</reference>
<name>A0ACB8VGZ6_9TELE</name>
<sequence length="68" mass="7801">MCFCVQVKQIMEEAVTKKFVHEDSSHIIALCMPDAIECEHLPTQVSYDDELQSGRDLDEHDEHADELP</sequence>
<proteinExistence type="predicted"/>
<organism evidence="1 2">
    <name type="scientific">Scortum barcoo</name>
    <name type="common">barcoo grunter</name>
    <dbReference type="NCBI Taxonomy" id="214431"/>
    <lineage>
        <taxon>Eukaryota</taxon>
        <taxon>Metazoa</taxon>
        <taxon>Chordata</taxon>
        <taxon>Craniata</taxon>
        <taxon>Vertebrata</taxon>
        <taxon>Euteleostomi</taxon>
        <taxon>Actinopterygii</taxon>
        <taxon>Neopterygii</taxon>
        <taxon>Teleostei</taxon>
        <taxon>Neoteleostei</taxon>
        <taxon>Acanthomorphata</taxon>
        <taxon>Eupercaria</taxon>
        <taxon>Centrarchiformes</taxon>
        <taxon>Terapontoidei</taxon>
        <taxon>Terapontidae</taxon>
        <taxon>Scortum</taxon>
    </lineage>
</organism>
<gene>
    <name evidence="1" type="ORF">L3Q82_019154</name>
</gene>
<keyword evidence="2" id="KW-1185">Reference proteome</keyword>